<dbReference type="AlphaFoldDB" id="A0A0C3AQP0"/>
<evidence type="ECO:0000313" key="2">
    <source>
        <dbReference type="Proteomes" id="UP000054166"/>
    </source>
</evidence>
<protein>
    <submittedName>
        <fullName evidence="1">Uncharacterized protein</fullName>
    </submittedName>
</protein>
<name>A0A0C3AQP0_PILCF</name>
<gene>
    <name evidence="1" type="ORF">PILCRDRAFT_826603</name>
</gene>
<dbReference type="HOGENOM" id="CLU_2159373_0_0_1"/>
<evidence type="ECO:0000313" key="1">
    <source>
        <dbReference type="EMBL" id="KIM76233.1"/>
    </source>
</evidence>
<proteinExistence type="predicted"/>
<reference evidence="2" key="2">
    <citation type="submission" date="2015-01" db="EMBL/GenBank/DDBJ databases">
        <title>Evolutionary Origins and Diversification of the Mycorrhizal Mutualists.</title>
        <authorList>
            <consortium name="DOE Joint Genome Institute"/>
            <consortium name="Mycorrhizal Genomics Consortium"/>
            <person name="Kohler A."/>
            <person name="Kuo A."/>
            <person name="Nagy L.G."/>
            <person name="Floudas D."/>
            <person name="Copeland A."/>
            <person name="Barry K.W."/>
            <person name="Cichocki N."/>
            <person name="Veneault-Fourrey C."/>
            <person name="LaButti K."/>
            <person name="Lindquist E.A."/>
            <person name="Lipzen A."/>
            <person name="Lundell T."/>
            <person name="Morin E."/>
            <person name="Murat C."/>
            <person name="Riley R."/>
            <person name="Ohm R."/>
            <person name="Sun H."/>
            <person name="Tunlid A."/>
            <person name="Henrissat B."/>
            <person name="Grigoriev I.V."/>
            <person name="Hibbett D.S."/>
            <person name="Martin F."/>
        </authorList>
    </citation>
    <scope>NUCLEOTIDE SEQUENCE [LARGE SCALE GENOMIC DNA]</scope>
    <source>
        <strain evidence="2">F 1598</strain>
    </source>
</reference>
<dbReference type="InParanoid" id="A0A0C3AQP0"/>
<accession>A0A0C3AQP0</accession>
<dbReference type="EMBL" id="KN833037">
    <property type="protein sequence ID" value="KIM76233.1"/>
    <property type="molecule type" value="Genomic_DNA"/>
</dbReference>
<organism evidence="1 2">
    <name type="scientific">Piloderma croceum (strain F 1598)</name>
    <dbReference type="NCBI Taxonomy" id="765440"/>
    <lineage>
        <taxon>Eukaryota</taxon>
        <taxon>Fungi</taxon>
        <taxon>Dikarya</taxon>
        <taxon>Basidiomycota</taxon>
        <taxon>Agaricomycotina</taxon>
        <taxon>Agaricomycetes</taxon>
        <taxon>Agaricomycetidae</taxon>
        <taxon>Atheliales</taxon>
        <taxon>Atheliaceae</taxon>
        <taxon>Piloderma</taxon>
    </lineage>
</organism>
<sequence>MPIILLDYPVRVPATNPVPSDCTTGTPREADVLCAWKSGARTNRSVCWDYRNNTRFQGRVHGCLKALLFADLLFCFWAISPLKSFRAFASPPGIIPSQFRLCHINQPQSSL</sequence>
<keyword evidence="2" id="KW-1185">Reference proteome</keyword>
<reference evidence="1 2" key="1">
    <citation type="submission" date="2014-04" db="EMBL/GenBank/DDBJ databases">
        <authorList>
            <consortium name="DOE Joint Genome Institute"/>
            <person name="Kuo A."/>
            <person name="Tarkka M."/>
            <person name="Buscot F."/>
            <person name="Kohler A."/>
            <person name="Nagy L.G."/>
            <person name="Floudas D."/>
            <person name="Copeland A."/>
            <person name="Barry K.W."/>
            <person name="Cichocki N."/>
            <person name="Veneault-Fourrey C."/>
            <person name="LaButti K."/>
            <person name="Lindquist E.A."/>
            <person name="Lipzen A."/>
            <person name="Lundell T."/>
            <person name="Morin E."/>
            <person name="Murat C."/>
            <person name="Sun H."/>
            <person name="Tunlid A."/>
            <person name="Henrissat B."/>
            <person name="Grigoriev I.V."/>
            <person name="Hibbett D.S."/>
            <person name="Martin F."/>
            <person name="Nordberg H.P."/>
            <person name="Cantor M.N."/>
            <person name="Hua S.X."/>
        </authorList>
    </citation>
    <scope>NUCLEOTIDE SEQUENCE [LARGE SCALE GENOMIC DNA]</scope>
    <source>
        <strain evidence="1 2">F 1598</strain>
    </source>
</reference>
<dbReference type="Proteomes" id="UP000054166">
    <property type="component" value="Unassembled WGS sequence"/>
</dbReference>